<evidence type="ECO:0000256" key="1">
    <source>
        <dbReference type="SAM" id="Phobius"/>
    </source>
</evidence>
<evidence type="ECO:0000313" key="2">
    <source>
        <dbReference type="EMBL" id="SFE50998.1"/>
    </source>
</evidence>
<dbReference type="InterPro" id="IPR025689">
    <property type="entry name" value="Spore_YtrH"/>
</dbReference>
<gene>
    <name evidence="2" type="ORF">SAMN04487969_103138</name>
</gene>
<keyword evidence="1" id="KW-1133">Transmembrane helix</keyword>
<feature type="transmembrane region" description="Helical" evidence="1">
    <location>
        <begin position="15"/>
        <end position="37"/>
    </location>
</feature>
<keyword evidence="1" id="KW-0812">Transmembrane</keyword>
<protein>
    <submittedName>
        <fullName evidence="2">Sporulation protein YtrH</fullName>
    </submittedName>
</protein>
<sequence>MSEVNYFLMKAGLDFFIAFGVVLGGSMLAGIGSVFLLMPPTSMMVNTAANLKIWAIVAAVGGSIDPMRVIESNIMEGHLSPAAQQVGYIIAAFLGAHMGTELVRLICKGTS</sequence>
<keyword evidence="1" id="KW-0472">Membrane</keyword>
<dbReference type="Proteomes" id="UP000183410">
    <property type="component" value="Unassembled WGS sequence"/>
</dbReference>
<keyword evidence="3" id="KW-1185">Reference proteome</keyword>
<reference evidence="3" key="1">
    <citation type="submission" date="2016-10" db="EMBL/GenBank/DDBJ databases">
        <authorList>
            <person name="Varghese N."/>
            <person name="Submissions S."/>
        </authorList>
    </citation>
    <scope>NUCLEOTIDE SEQUENCE [LARGE SCALE GENOMIC DNA]</scope>
    <source>
        <strain evidence="3">CGMCC 1.10223</strain>
    </source>
</reference>
<organism evidence="2 3">
    <name type="scientific">Paenibacillus algorifonticola</name>
    <dbReference type="NCBI Taxonomy" id="684063"/>
    <lineage>
        <taxon>Bacteria</taxon>
        <taxon>Bacillati</taxon>
        <taxon>Bacillota</taxon>
        <taxon>Bacilli</taxon>
        <taxon>Bacillales</taxon>
        <taxon>Paenibacillaceae</taxon>
        <taxon>Paenibacillus</taxon>
    </lineage>
</organism>
<proteinExistence type="predicted"/>
<dbReference type="Pfam" id="PF14034">
    <property type="entry name" value="Spore_YtrH"/>
    <property type="match status" value="1"/>
</dbReference>
<accession>A0A1I2B521</accession>
<dbReference type="EMBL" id="FONN01000003">
    <property type="protein sequence ID" value="SFE50998.1"/>
    <property type="molecule type" value="Genomic_DNA"/>
</dbReference>
<dbReference type="AlphaFoldDB" id="A0A1I2B521"/>
<name>A0A1I2B521_9BACL</name>
<evidence type="ECO:0000313" key="3">
    <source>
        <dbReference type="Proteomes" id="UP000183410"/>
    </source>
</evidence>